<dbReference type="GO" id="GO:0051537">
    <property type="term" value="F:2 iron, 2 sulfur cluster binding"/>
    <property type="evidence" value="ECO:0007669"/>
    <property type="project" value="UniProtKB-KW"/>
</dbReference>
<dbReference type="InterPro" id="IPR008333">
    <property type="entry name" value="Cbr1-like_FAD-bd_dom"/>
</dbReference>
<feature type="binding site" evidence="10">
    <location>
        <position position="243"/>
    </location>
    <ligand>
        <name>[2Fe-2S] cluster</name>
        <dbReference type="ChEBI" id="CHEBI:190135"/>
    </ligand>
</feature>
<dbReference type="CDD" id="cd06221">
    <property type="entry name" value="sulfite_reductase_like"/>
    <property type="match status" value="1"/>
</dbReference>
<dbReference type="PANTHER" id="PTHR43513:SF1">
    <property type="entry name" value="ANAEROBIC SULFITE REDUCTASE SUBUNIT B"/>
    <property type="match status" value="1"/>
</dbReference>
<dbReference type="GO" id="GO:0050660">
    <property type="term" value="F:flavin adenine dinucleotide binding"/>
    <property type="evidence" value="ECO:0007669"/>
    <property type="project" value="InterPro"/>
</dbReference>
<comment type="cofactor">
    <cofactor evidence="9">
        <name>[2Fe-2S] cluster</name>
        <dbReference type="ChEBI" id="CHEBI:190135"/>
    </cofactor>
</comment>
<accession>A0A554LJG2</accession>
<feature type="domain" description="FAD-binding FR-type" evidence="11">
    <location>
        <begin position="5"/>
        <end position="108"/>
    </location>
</feature>
<evidence type="ECO:0000259" key="11">
    <source>
        <dbReference type="PROSITE" id="PS51384"/>
    </source>
</evidence>
<evidence type="ECO:0000313" key="13">
    <source>
        <dbReference type="Proteomes" id="UP000315689"/>
    </source>
</evidence>
<protein>
    <submittedName>
        <fullName evidence="12">Oxidoreductase FAD/NAD(P)-binding domain-containing protein</fullName>
    </submittedName>
</protein>
<keyword evidence="8 10" id="KW-0411">Iron-sulfur</keyword>
<dbReference type="InterPro" id="IPR019480">
    <property type="entry name" value="Dihydroorotate_DH_Fe-S-bd"/>
</dbReference>
<dbReference type="Pfam" id="PF10418">
    <property type="entry name" value="DHODB_Fe-S_bind"/>
    <property type="match status" value="1"/>
</dbReference>
<comment type="caution">
    <text evidence="12">The sequence shown here is derived from an EMBL/GenBank/DDBJ whole genome shotgun (WGS) entry which is preliminary data.</text>
</comment>
<evidence type="ECO:0000256" key="1">
    <source>
        <dbReference type="ARBA" id="ARBA00022448"/>
    </source>
</evidence>
<dbReference type="InterPro" id="IPR017938">
    <property type="entry name" value="Riboflavin_synthase-like_b-brl"/>
</dbReference>
<evidence type="ECO:0000256" key="6">
    <source>
        <dbReference type="ARBA" id="ARBA00022982"/>
    </source>
</evidence>
<evidence type="ECO:0000256" key="4">
    <source>
        <dbReference type="ARBA" id="ARBA00022723"/>
    </source>
</evidence>
<keyword evidence="4 10" id="KW-0479">Metal-binding</keyword>
<dbReference type="GO" id="GO:0016491">
    <property type="term" value="F:oxidoreductase activity"/>
    <property type="evidence" value="ECO:0007669"/>
    <property type="project" value="InterPro"/>
</dbReference>
<comment type="cofactor">
    <cofactor evidence="10">
        <name>[2Fe-2S] cluster</name>
        <dbReference type="ChEBI" id="CHEBI:190135"/>
    </cofactor>
    <text evidence="10">Binds 1 [2Fe-2S] cluster per subunit.</text>
</comment>
<feature type="binding site" evidence="10">
    <location>
        <position position="259"/>
    </location>
    <ligand>
        <name>[2Fe-2S] cluster</name>
        <dbReference type="ChEBI" id="CHEBI:190135"/>
    </ligand>
</feature>
<proteinExistence type="predicted"/>
<evidence type="ECO:0000256" key="5">
    <source>
        <dbReference type="ARBA" id="ARBA00022827"/>
    </source>
</evidence>
<dbReference type="Gene3D" id="2.10.240.10">
    <property type="entry name" value="Dihydroorotate dehydrogenase, electron transfer subunit"/>
    <property type="match status" value="1"/>
</dbReference>
<evidence type="ECO:0000256" key="9">
    <source>
        <dbReference type="ARBA" id="ARBA00034078"/>
    </source>
</evidence>
<keyword evidence="3 10" id="KW-0001">2Fe-2S</keyword>
<dbReference type="GO" id="GO:0006221">
    <property type="term" value="P:pyrimidine nucleotide biosynthetic process"/>
    <property type="evidence" value="ECO:0007669"/>
    <property type="project" value="InterPro"/>
</dbReference>
<dbReference type="Proteomes" id="UP000315689">
    <property type="component" value="Unassembled WGS sequence"/>
</dbReference>
<dbReference type="Gene3D" id="3.40.50.80">
    <property type="entry name" value="Nucleotide-binding domain of ferredoxin-NADP reductase (FNR) module"/>
    <property type="match status" value="1"/>
</dbReference>
<dbReference type="EMBL" id="VMGK01000009">
    <property type="protein sequence ID" value="TSC92978.1"/>
    <property type="molecule type" value="Genomic_DNA"/>
</dbReference>
<dbReference type="PIRSF" id="PIRSF006816">
    <property type="entry name" value="Cyc3_hyd_g"/>
    <property type="match status" value="1"/>
</dbReference>
<sequence length="275" mass="30539">MLNPYLPQTVKIIDTFQETPTIKRIDFRVNFSPALLTKKMTFVPGQFILAGVWGAGEAPFGLTNSPYNRKRWQIMVRNTGGRVTSSLHRLKPGDTMTMRGPYGNGFPLQKMTNMDIVAMAGGCGIPPIASLIEFITVNRNNFSKVYLVYGAGSPEEFAGKSRFTHWRNKKIEVILTIDKPQKGWAGRVGFVSEHINNLSFDAQKTYVAMCGPGPMFAGTAAAFLQLGVADQRIYLSAERKMSCGIGKCQHCTCGKHYVCLDGPVFSWNQIKDMHD</sequence>
<dbReference type="PANTHER" id="PTHR43513">
    <property type="entry name" value="DIHYDROOROTATE DEHYDROGENASE B (NAD(+)), ELECTRON TRANSFER SUBUNIT"/>
    <property type="match status" value="1"/>
</dbReference>
<evidence type="ECO:0000256" key="7">
    <source>
        <dbReference type="ARBA" id="ARBA00023004"/>
    </source>
</evidence>
<feature type="binding site" evidence="10">
    <location>
        <position position="248"/>
    </location>
    <ligand>
        <name>[2Fe-2S] cluster</name>
        <dbReference type="ChEBI" id="CHEBI:190135"/>
    </ligand>
</feature>
<evidence type="ECO:0000256" key="2">
    <source>
        <dbReference type="ARBA" id="ARBA00022630"/>
    </source>
</evidence>
<dbReference type="Pfam" id="PF00175">
    <property type="entry name" value="NAD_binding_1"/>
    <property type="match status" value="1"/>
</dbReference>
<dbReference type="InterPro" id="IPR012165">
    <property type="entry name" value="Cyt_c3_hydrogenase_gsu"/>
</dbReference>
<dbReference type="PROSITE" id="PS51384">
    <property type="entry name" value="FAD_FR"/>
    <property type="match status" value="1"/>
</dbReference>
<gene>
    <name evidence="12" type="ORF">CEN89_343</name>
</gene>
<evidence type="ECO:0000313" key="12">
    <source>
        <dbReference type="EMBL" id="TSC92978.1"/>
    </source>
</evidence>
<keyword evidence="7 10" id="KW-0408">Iron</keyword>
<keyword evidence="5" id="KW-0274">FAD</keyword>
<dbReference type="Pfam" id="PF00970">
    <property type="entry name" value="FAD_binding_6"/>
    <property type="match status" value="1"/>
</dbReference>
<name>A0A554LJG2_9BACT</name>
<dbReference type="PRINTS" id="PR00410">
    <property type="entry name" value="PHEHYDRXLASE"/>
</dbReference>
<dbReference type="InterPro" id="IPR037117">
    <property type="entry name" value="Dihydroorotate_DH_ele_sf"/>
</dbReference>
<evidence type="ECO:0000256" key="3">
    <source>
        <dbReference type="ARBA" id="ARBA00022714"/>
    </source>
</evidence>
<keyword evidence="2" id="KW-0285">Flavoprotein</keyword>
<feature type="binding site" evidence="10">
    <location>
        <position position="251"/>
    </location>
    <ligand>
        <name>[2Fe-2S] cluster</name>
        <dbReference type="ChEBI" id="CHEBI:190135"/>
    </ligand>
</feature>
<dbReference type="InterPro" id="IPR017927">
    <property type="entry name" value="FAD-bd_FR_type"/>
</dbReference>
<dbReference type="InterPro" id="IPR050353">
    <property type="entry name" value="PyrK_electron_transfer"/>
</dbReference>
<dbReference type="GO" id="GO:0046872">
    <property type="term" value="F:metal ion binding"/>
    <property type="evidence" value="ECO:0007669"/>
    <property type="project" value="UniProtKB-KW"/>
</dbReference>
<dbReference type="Gene3D" id="2.40.30.10">
    <property type="entry name" value="Translation factors"/>
    <property type="match status" value="1"/>
</dbReference>
<evidence type="ECO:0000256" key="8">
    <source>
        <dbReference type="ARBA" id="ARBA00023014"/>
    </source>
</evidence>
<reference evidence="12 13" key="1">
    <citation type="submission" date="2017-07" db="EMBL/GenBank/DDBJ databases">
        <title>Mechanisms for carbon and nitrogen cycling indicate functional differentiation within the Candidate Phyla Radiation.</title>
        <authorList>
            <person name="Danczak R.E."/>
            <person name="Johnston M.D."/>
            <person name="Kenah C."/>
            <person name="Slattery M."/>
            <person name="Wrighton K.C."/>
            <person name="Wilkins M.J."/>
        </authorList>
    </citation>
    <scope>NUCLEOTIDE SEQUENCE [LARGE SCALE GENOMIC DNA]</scope>
    <source>
        <strain evidence="12">Licking1014_7</strain>
    </source>
</reference>
<dbReference type="SUPFAM" id="SSF52343">
    <property type="entry name" value="Ferredoxin reductase-like, C-terminal NADP-linked domain"/>
    <property type="match status" value="1"/>
</dbReference>
<keyword evidence="1" id="KW-0813">Transport</keyword>
<dbReference type="InterPro" id="IPR001433">
    <property type="entry name" value="OxRdtase_FAD/NAD-bd"/>
</dbReference>
<dbReference type="InterPro" id="IPR039261">
    <property type="entry name" value="FNR_nucleotide-bd"/>
</dbReference>
<keyword evidence="6" id="KW-0249">Electron transport</keyword>
<dbReference type="AlphaFoldDB" id="A0A554LJG2"/>
<evidence type="ECO:0000256" key="10">
    <source>
        <dbReference type="PIRSR" id="PIRSR006816-2"/>
    </source>
</evidence>
<dbReference type="SUPFAM" id="SSF63380">
    <property type="entry name" value="Riboflavin synthase domain-like"/>
    <property type="match status" value="1"/>
</dbReference>
<organism evidence="12 13">
    <name type="scientific">Candidatus Berkelbacteria bacterium Licking1014_7</name>
    <dbReference type="NCBI Taxonomy" id="2017147"/>
    <lineage>
        <taxon>Bacteria</taxon>
        <taxon>Candidatus Berkelbacteria</taxon>
    </lineage>
</organism>